<evidence type="ECO:0000256" key="1">
    <source>
        <dbReference type="SAM" id="Phobius"/>
    </source>
</evidence>
<accession>A0A172Q7W5</accession>
<dbReference type="STRING" id="1811193.A0O21_05305"/>
<name>A0A172Q7W5_9STRE</name>
<sequence length="130" mass="15151">MKSKRKYFVCLGIAAICVIGGLILFNSLKSKEEKYRDEQDRVVKYLVKNYEDIRKVEFIEFEKNDISGFYRIVSIVNEDIWVAFNLRGLNGEITINYLSSKNSEVSLKPRDSKNGDVNLQDIKIIYWKGD</sequence>
<dbReference type="Gene3D" id="3.10.450.130">
    <property type="entry name" value="folded 79 residue fragment of lin0334 like domains"/>
    <property type="match status" value="1"/>
</dbReference>
<reference evidence="3" key="2">
    <citation type="submission" date="2016-03" db="EMBL/GenBank/DDBJ databases">
        <title>Streptococcus antelopensis sp. nov., isolated from the feces of the Tibetan antelope (Pantholops hodgsonii) in Hoh Xil National Nature Reserve, Qinghai, China.</title>
        <authorList>
            <person name="Bai X."/>
        </authorList>
    </citation>
    <scope>NUCLEOTIDE SEQUENCE [LARGE SCALE GENOMIC DNA]</scope>
    <source>
        <strain evidence="3">TA 26</strain>
    </source>
</reference>
<keyword evidence="3" id="KW-1185">Reference proteome</keyword>
<keyword evidence="1" id="KW-0472">Membrane</keyword>
<gene>
    <name evidence="2" type="ORF">A0O21_05305</name>
</gene>
<keyword evidence="1" id="KW-0812">Transmembrane</keyword>
<keyword evidence="1" id="KW-1133">Transmembrane helix</keyword>
<reference evidence="2 3" key="1">
    <citation type="journal article" date="2016" name="Int. J. Syst. Evol. Microbiol.">
        <title>Streptococcuspantholopis sp. nov., isolated from faeces of the Tibetan antelope (Pantholops hodgsonii).</title>
        <authorList>
            <person name="Bai X."/>
            <person name="Xiong Y."/>
            <person name="Lu S."/>
            <person name="Jin D."/>
            <person name="Lai X."/>
            <person name="Yang J."/>
            <person name="Niu L."/>
            <person name="Hu S."/>
            <person name="Meng X."/>
            <person name="Pu J."/>
            <person name="Ye C."/>
            <person name="Xu J."/>
        </authorList>
    </citation>
    <scope>NUCLEOTIDE SEQUENCE [LARGE SCALE GENOMIC DNA]</scope>
    <source>
        <strain evidence="2 3">TA 26</strain>
    </source>
</reference>
<organism evidence="2 3">
    <name type="scientific">Streptococcus pantholopis</name>
    <dbReference type="NCBI Taxonomy" id="1811193"/>
    <lineage>
        <taxon>Bacteria</taxon>
        <taxon>Bacillati</taxon>
        <taxon>Bacillota</taxon>
        <taxon>Bacilli</taxon>
        <taxon>Lactobacillales</taxon>
        <taxon>Streptococcaceae</taxon>
        <taxon>Streptococcus</taxon>
    </lineage>
</organism>
<feature type="transmembrane region" description="Helical" evidence="1">
    <location>
        <begin position="7"/>
        <end position="25"/>
    </location>
</feature>
<dbReference type="Proteomes" id="UP000077317">
    <property type="component" value="Chromosome"/>
</dbReference>
<dbReference type="OrthoDB" id="2228286at2"/>
<dbReference type="AlphaFoldDB" id="A0A172Q7W5"/>
<evidence type="ECO:0000313" key="3">
    <source>
        <dbReference type="Proteomes" id="UP000077317"/>
    </source>
</evidence>
<dbReference type="RefSeq" id="WP_067062378.1">
    <property type="nucleotide sequence ID" value="NZ_CP014699.1"/>
</dbReference>
<dbReference type="EMBL" id="CP014699">
    <property type="protein sequence ID" value="AND79485.1"/>
    <property type="molecule type" value="Genomic_DNA"/>
</dbReference>
<evidence type="ECO:0000313" key="2">
    <source>
        <dbReference type="EMBL" id="AND79485.1"/>
    </source>
</evidence>
<dbReference type="KEGG" id="spat:A0O21_05305"/>
<protein>
    <submittedName>
        <fullName evidence="2">Uncharacterized protein</fullName>
    </submittedName>
</protein>
<proteinExistence type="predicted"/>